<keyword evidence="1 6" id="KW-0575">Peroxidase</keyword>
<dbReference type="SUPFAM" id="SSF52833">
    <property type="entry name" value="Thioredoxin-like"/>
    <property type="match status" value="1"/>
</dbReference>
<evidence type="ECO:0000256" key="6">
    <source>
        <dbReference type="RuleBase" id="RU366011"/>
    </source>
</evidence>
<dbReference type="InterPro" id="IPR037944">
    <property type="entry name" value="PRX5-like"/>
</dbReference>
<dbReference type="GO" id="GO:0008379">
    <property type="term" value="F:thioredoxin peroxidase activity"/>
    <property type="evidence" value="ECO:0007669"/>
    <property type="project" value="InterPro"/>
</dbReference>
<dbReference type="PANTHER" id="PTHR10430">
    <property type="entry name" value="PEROXIREDOXIN"/>
    <property type="match status" value="1"/>
</dbReference>
<dbReference type="Proteomes" id="UP000323886">
    <property type="component" value="Unassembled WGS sequence"/>
</dbReference>
<dbReference type="CDD" id="cd03013">
    <property type="entry name" value="PRX5_like"/>
    <property type="match status" value="1"/>
</dbReference>
<dbReference type="GO" id="GO:0005737">
    <property type="term" value="C:cytoplasm"/>
    <property type="evidence" value="ECO:0007669"/>
    <property type="project" value="TreeGrafter"/>
</dbReference>
<dbReference type="Pfam" id="PF08534">
    <property type="entry name" value="Redoxin"/>
    <property type="match status" value="1"/>
</dbReference>
<dbReference type="Gene3D" id="3.40.30.10">
    <property type="entry name" value="Glutaredoxin"/>
    <property type="match status" value="1"/>
</dbReference>
<keyword evidence="4 6" id="KW-0676">Redox-active center</keyword>
<dbReference type="GO" id="GO:0042744">
    <property type="term" value="P:hydrogen peroxide catabolic process"/>
    <property type="evidence" value="ECO:0007669"/>
    <property type="project" value="TreeGrafter"/>
</dbReference>
<dbReference type="AlphaFoldDB" id="A0A5M6HZZ0"/>
<comment type="similarity">
    <text evidence="6">Belongs to the peroxiredoxin family. Prx5 subfamily.</text>
</comment>
<evidence type="ECO:0000256" key="1">
    <source>
        <dbReference type="ARBA" id="ARBA00022559"/>
    </source>
</evidence>
<gene>
    <name evidence="8" type="ORF">F1193_09675</name>
</gene>
<accession>A0A5M6HZZ0</accession>
<proteinExistence type="inferred from homology"/>
<sequence>MTIQVGDRLPDVTFRVPTEDGPVAKATGELFAGKRIVLFAVPGAFTPTCHKNHLPGYLAHAADFKAKGIDAILVTAVNDPFVMDAWEKASGAAGKIVFLADGNADFAKAAGLDLDGSAFGLGIRSKRYAMLVEDGVVKTLLIEDVPSQANQSSAEALLRQM</sequence>
<keyword evidence="2 6" id="KW-0049">Antioxidant</keyword>
<dbReference type="OrthoDB" id="9800621at2"/>
<dbReference type="PANTHER" id="PTHR10430:SF16">
    <property type="entry name" value="PEROXIREDOXIN-5, MITOCHONDRIAL"/>
    <property type="match status" value="1"/>
</dbReference>
<comment type="catalytic activity">
    <reaction evidence="6">
        <text>a hydroperoxide + 2 glutathione = an alcohol + glutathione disulfide + H2O</text>
        <dbReference type="Rhea" id="RHEA:62632"/>
        <dbReference type="ChEBI" id="CHEBI:15377"/>
        <dbReference type="ChEBI" id="CHEBI:30879"/>
        <dbReference type="ChEBI" id="CHEBI:35924"/>
        <dbReference type="ChEBI" id="CHEBI:57925"/>
        <dbReference type="ChEBI" id="CHEBI:58297"/>
        <dbReference type="EC" id="1.11.1.27"/>
    </reaction>
</comment>
<feature type="active site" description="Cysteine sulfenic acid (-SOH) intermediate" evidence="5">
    <location>
        <position position="49"/>
    </location>
</feature>
<comment type="function">
    <text evidence="6">Thiol-specific peroxidase that catalyzes the reduction of hydrogen peroxide and organic hydroperoxides to water and alcohols, respectively. Plays a role in cell protection against oxidative stress by detoxifying peroxides.</text>
</comment>
<feature type="domain" description="Thioredoxin" evidence="7">
    <location>
        <begin position="3"/>
        <end position="161"/>
    </location>
</feature>
<evidence type="ECO:0000256" key="3">
    <source>
        <dbReference type="ARBA" id="ARBA00023002"/>
    </source>
</evidence>
<evidence type="ECO:0000313" key="9">
    <source>
        <dbReference type="Proteomes" id="UP000323886"/>
    </source>
</evidence>
<dbReference type="FunFam" id="3.40.30.10:FF:000020">
    <property type="entry name" value="Peroxiredoxin"/>
    <property type="match status" value="1"/>
</dbReference>
<dbReference type="EC" id="1.11.1.27" evidence="6"/>
<evidence type="ECO:0000256" key="4">
    <source>
        <dbReference type="ARBA" id="ARBA00023284"/>
    </source>
</evidence>
<dbReference type="InterPro" id="IPR036249">
    <property type="entry name" value="Thioredoxin-like_sf"/>
</dbReference>
<evidence type="ECO:0000256" key="5">
    <source>
        <dbReference type="PIRSR" id="PIRSR637944-1"/>
    </source>
</evidence>
<dbReference type="InterPro" id="IPR013740">
    <property type="entry name" value="Redoxin"/>
</dbReference>
<evidence type="ECO:0000313" key="8">
    <source>
        <dbReference type="EMBL" id="KAA5601205.1"/>
    </source>
</evidence>
<dbReference type="EMBL" id="VWPL01000014">
    <property type="protein sequence ID" value="KAA5601205.1"/>
    <property type="molecule type" value="Genomic_DNA"/>
</dbReference>
<organism evidence="8 9">
    <name type="scientific">Blastochloris sulfoviridis</name>
    <dbReference type="NCBI Taxonomy" id="50712"/>
    <lineage>
        <taxon>Bacteria</taxon>
        <taxon>Pseudomonadati</taxon>
        <taxon>Pseudomonadota</taxon>
        <taxon>Alphaproteobacteria</taxon>
        <taxon>Hyphomicrobiales</taxon>
        <taxon>Blastochloridaceae</taxon>
        <taxon>Blastochloris</taxon>
    </lineage>
</organism>
<comment type="caution">
    <text evidence="8">The sequence shown here is derived from an EMBL/GenBank/DDBJ whole genome shotgun (WGS) entry which is preliminary data.</text>
</comment>
<keyword evidence="3 6" id="KW-0560">Oxidoreductase</keyword>
<dbReference type="GO" id="GO:0045454">
    <property type="term" value="P:cell redox homeostasis"/>
    <property type="evidence" value="ECO:0007669"/>
    <property type="project" value="TreeGrafter"/>
</dbReference>
<reference evidence="8 9" key="1">
    <citation type="submission" date="2019-09" db="EMBL/GenBank/DDBJ databases">
        <title>Draft Whole-Genome sequence of Blastochloris sulfoviridis DSM 729.</title>
        <authorList>
            <person name="Meyer T.E."/>
            <person name="Kyndt J.A."/>
        </authorList>
    </citation>
    <scope>NUCLEOTIDE SEQUENCE [LARGE SCALE GENOMIC DNA]</scope>
    <source>
        <strain evidence="8 9">DSM 729</strain>
    </source>
</reference>
<evidence type="ECO:0000259" key="7">
    <source>
        <dbReference type="PROSITE" id="PS51352"/>
    </source>
</evidence>
<dbReference type="PROSITE" id="PS51352">
    <property type="entry name" value="THIOREDOXIN_2"/>
    <property type="match status" value="1"/>
</dbReference>
<protein>
    <recommendedName>
        <fullName evidence="6">Glutathione-dependent peroxiredoxin</fullName>
        <ecNumber evidence="6">1.11.1.27</ecNumber>
    </recommendedName>
</protein>
<keyword evidence="9" id="KW-1185">Reference proteome</keyword>
<evidence type="ECO:0000256" key="2">
    <source>
        <dbReference type="ARBA" id="ARBA00022862"/>
    </source>
</evidence>
<dbReference type="GO" id="GO:0034599">
    <property type="term" value="P:cellular response to oxidative stress"/>
    <property type="evidence" value="ECO:0007669"/>
    <property type="project" value="InterPro"/>
</dbReference>
<dbReference type="RefSeq" id="WP_150097474.1">
    <property type="nucleotide sequence ID" value="NZ_VWPL01000014.1"/>
</dbReference>
<dbReference type="InterPro" id="IPR013766">
    <property type="entry name" value="Thioredoxin_domain"/>
</dbReference>
<name>A0A5M6HZZ0_9HYPH</name>